<dbReference type="HOGENOM" id="CLU_1032980_0_0_2"/>
<dbReference type="NCBIfam" id="TIGR01874">
    <property type="entry name" value="cas_cas5a"/>
    <property type="match status" value="1"/>
</dbReference>
<evidence type="ECO:0000313" key="1">
    <source>
        <dbReference type="EMBL" id="AIG98870.1"/>
    </source>
</evidence>
<dbReference type="InterPro" id="IPR010153">
    <property type="entry name" value="CRISPR-assoc_prot_Cas5a-typ"/>
</dbReference>
<dbReference type="GeneID" id="24795617"/>
<gene>
    <name evidence="1" type="ORF">AFULGI_00021320</name>
</gene>
<dbReference type="InterPro" id="IPR021124">
    <property type="entry name" value="CRISPR-assoc_prot_Cas5"/>
</dbReference>
<dbReference type="Pfam" id="PF09704">
    <property type="entry name" value="Cas_Cas5d"/>
    <property type="match status" value="1"/>
</dbReference>
<dbReference type="KEGG" id="afg:AFULGI_00021320"/>
<reference evidence="1 2" key="1">
    <citation type="submission" date="2013-07" db="EMBL/GenBank/DDBJ databases">
        <title>Genome of Archaeoglobus fulgidus.</title>
        <authorList>
            <person name="Fiebig A."/>
            <person name="Birkeland N.-K."/>
        </authorList>
    </citation>
    <scope>NUCLEOTIDE SEQUENCE [LARGE SCALE GENOMIC DNA]</scope>
    <source>
        <strain evidence="1 2">DSM 8774</strain>
    </source>
</reference>
<dbReference type="Proteomes" id="UP000028501">
    <property type="component" value="Chromosome"/>
</dbReference>
<dbReference type="CDD" id="cd09753">
    <property type="entry name" value="Cas5_I-A"/>
    <property type="match status" value="1"/>
</dbReference>
<proteinExistence type="predicted"/>
<dbReference type="RefSeq" id="WP_010879365.1">
    <property type="nucleotide sequence ID" value="NZ_CP006577.1"/>
</dbReference>
<dbReference type="Gene3D" id="3.30.70.3120">
    <property type="match status" value="1"/>
</dbReference>
<name>A0A075WEN0_ARCFL</name>
<sequence>MIGYLVDVEFVWGFQARIAGLSKTSPSFYYPPPTTFLGAVAEAIAKDKGIGEQRGKEIISELGENLLAIGWKALNCTPLRYSDINRILAVKITSGVLYPNPQDLAKSFDSPARGKTILSSLNDEAPKIRWFLVFKEEAVEEKILWKIHRIGSKESRVAVVDVKKVKVTQKDGLISTDYSFPAEDGVELRGILSQRWEFEVYLNPFEVKYSEKENPLMSYISGKKAVLYRIPIMTSIFSTPECLVEVGGDFKAYEAGGEVVIGRCSK</sequence>
<evidence type="ECO:0000313" key="2">
    <source>
        <dbReference type="Proteomes" id="UP000028501"/>
    </source>
</evidence>
<dbReference type="InterPro" id="IPR053725">
    <property type="entry name" value="CRISPR_Cas5_sf"/>
</dbReference>
<dbReference type="AlphaFoldDB" id="A0A075WEN0"/>
<dbReference type="SMR" id="A0A075WEN0"/>
<dbReference type="GO" id="GO:0043571">
    <property type="term" value="P:maintenance of CRISPR repeat elements"/>
    <property type="evidence" value="ECO:0007669"/>
    <property type="project" value="InterPro"/>
</dbReference>
<accession>A0A075WEN0</accession>
<organism evidence="1 2">
    <name type="scientific">Archaeoglobus fulgidus DSM 8774</name>
    <dbReference type="NCBI Taxonomy" id="1344584"/>
    <lineage>
        <taxon>Archaea</taxon>
        <taxon>Methanobacteriati</taxon>
        <taxon>Methanobacteriota</taxon>
        <taxon>Archaeoglobi</taxon>
        <taxon>Archaeoglobales</taxon>
        <taxon>Archaeoglobaceae</taxon>
        <taxon>Archaeoglobus</taxon>
    </lineage>
</organism>
<protein>
    <submittedName>
        <fullName evidence="1">CRISPR-associated protein Cas5, subtype I-A/APERN</fullName>
    </submittedName>
</protein>
<dbReference type="EMBL" id="CP006577">
    <property type="protein sequence ID" value="AIG98870.1"/>
    <property type="molecule type" value="Genomic_DNA"/>
</dbReference>